<evidence type="ECO:0000313" key="5">
    <source>
        <dbReference type="EMBL" id="GIF09415.1"/>
    </source>
</evidence>
<keyword evidence="3" id="KW-1133">Transmembrane helix</keyword>
<reference evidence="5" key="1">
    <citation type="submission" date="2021-01" db="EMBL/GenBank/DDBJ databases">
        <title>Whole genome shotgun sequence of Actinoplanes siamensis NBRC 109076.</title>
        <authorList>
            <person name="Komaki H."/>
            <person name="Tamura T."/>
        </authorList>
    </citation>
    <scope>NUCLEOTIDE SEQUENCE</scope>
    <source>
        <strain evidence="5">NBRC 109076</strain>
    </source>
</reference>
<proteinExistence type="predicted"/>
<feature type="domain" description="ARB-07466-like C-terminal" evidence="4">
    <location>
        <begin position="304"/>
        <end position="411"/>
    </location>
</feature>
<dbReference type="AlphaFoldDB" id="A0A919TQ21"/>
<dbReference type="Gene3D" id="6.10.250.3150">
    <property type="match status" value="1"/>
</dbReference>
<evidence type="ECO:0000256" key="1">
    <source>
        <dbReference type="SAM" id="Coils"/>
    </source>
</evidence>
<evidence type="ECO:0000259" key="4">
    <source>
        <dbReference type="Pfam" id="PF26571"/>
    </source>
</evidence>
<keyword evidence="3" id="KW-0812">Transmembrane</keyword>
<evidence type="ECO:0000313" key="6">
    <source>
        <dbReference type="Proteomes" id="UP000629619"/>
    </source>
</evidence>
<comment type="caution">
    <text evidence="5">The sequence shown here is derived from an EMBL/GenBank/DDBJ whole genome shotgun (WGS) entry which is preliminary data.</text>
</comment>
<dbReference type="Proteomes" id="UP000629619">
    <property type="component" value="Unassembled WGS sequence"/>
</dbReference>
<organism evidence="5 6">
    <name type="scientific">Actinoplanes siamensis</name>
    <dbReference type="NCBI Taxonomy" id="1223317"/>
    <lineage>
        <taxon>Bacteria</taxon>
        <taxon>Bacillati</taxon>
        <taxon>Actinomycetota</taxon>
        <taxon>Actinomycetes</taxon>
        <taxon>Micromonosporales</taxon>
        <taxon>Micromonosporaceae</taxon>
        <taxon>Actinoplanes</taxon>
    </lineage>
</organism>
<feature type="coiled-coil region" evidence="1">
    <location>
        <begin position="152"/>
        <end position="179"/>
    </location>
</feature>
<dbReference type="EMBL" id="BOMW01000084">
    <property type="protein sequence ID" value="GIF09415.1"/>
    <property type="molecule type" value="Genomic_DNA"/>
</dbReference>
<accession>A0A919TQ21</accession>
<dbReference type="InterPro" id="IPR058593">
    <property type="entry name" value="ARB_07466-like_C"/>
</dbReference>
<keyword evidence="6" id="KW-1185">Reference proteome</keyword>
<name>A0A919TQ21_9ACTN</name>
<keyword evidence="1" id="KW-0175">Coiled coil</keyword>
<protein>
    <recommendedName>
        <fullName evidence="4">ARB-07466-like C-terminal domain-containing protein</fullName>
    </recommendedName>
</protein>
<gene>
    <name evidence="5" type="ORF">Asi03nite_69530</name>
</gene>
<sequence>MAAFPPRRRTALPAVPARRLVARLPGALSPASAGLSAAGRPAGGRSLAERFSAWRPGRRSSAGRFPVGRFSGGRSFVGRSSSGRPLPALSRRPGAVVALVAAAVAAVLAVSGSAAWAADPEGGTKKLRANLEAAAKGYDQAKTKLAASKKRQTQLNATLKAAQGRADRLTKRVAAVANRSYQMGRMSTVMLLLNSNDPDSFVERVQGLDMLAQLDGSTLASYQKDIRTTKKAQTALAAEIIEQNRQVNVMAQKKKQAEIALAEVGGGSAGGFVSSSSAAAAPAPRNSDGSWPKESCTVGDPTSTGCITPRTLHAYQEARADGFTHYTVCWSQRSSGEHPKGRACDFSSNATTFKDAAATGSDKAYGDRLAAYFVKNADRLGVMYVIWYRQIWMPSTGWRAYSASGGPSVVHTNHVHLSML</sequence>
<dbReference type="Pfam" id="PF26571">
    <property type="entry name" value="VldE"/>
    <property type="match status" value="1"/>
</dbReference>
<keyword evidence="3" id="KW-0472">Membrane</keyword>
<evidence type="ECO:0000256" key="2">
    <source>
        <dbReference type="SAM" id="MobiDB-lite"/>
    </source>
</evidence>
<evidence type="ECO:0000256" key="3">
    <source>
        <dbReference type="SAM" id="Phobius"/>
    </source>
</evidence>
<feature type="transmembrane region" description="Helical" evidence="3">
    <location>
        <begin position="94"/>
        <end position="118"/>
    </location>
</feature>
<feature type="region of interest" description="Disordered" evidence="2">
    <location>
        <begin position="274"/>
        <end position="300"/>
    </location>
</feature>